<protein>
    <submittedName>
        <fullName evidence="1">Uncharacterized protein</fullName>
    </submittedName>
</protein>
<organism evidence="1 2">
    <name type="scientific">Pistacia atlantica</name>
    <dbReference type="NCBI Taxonomy" id="434234"/>
    <lineage>
        <taxon>Eukaryota</taxon>
        <taxon>Viridiplantae</taxon>
        <taxon>Streptophyta</taxon>
        <taxon>Embryophyta</taxon>
        <taxon>Tracheophyta</taxon>
        <taxon>Spermatophyta</taxon>
        <taxon>Magnoliopsida</taxon>
        <taxon>eudicotyledons</taxon>
        <taxon>Gunneridae</taxon>
        <taxon>Pentapetalae</taxon>
        <taxon>rosids</taxon>
        <taxon>malvids</taxon>
        <taxon>Sapindales</taxon>
        <taxon>Anacardiaceae</taxon>
        <taxon>Pistacia</taxon>
    </lineage>
</organism>
<proteinExistence type="predicted"/>
<reference evidence="2" key="1">
    <citation type="journal article" date="2023" name="G3 (Bethesda)">
        <title>Genome assembly and association tests identify interacting loci associated with vigor, precocity, and sex in interspecific pistachio rootstocks.</title>
        <authorList>
            <person name="Palmer W."/>
            <person name="Jacygrad E."/>
            <person name="Sagayaradj S."/>
            <person name="Cavanaugh K."/>
            <person name="Han R."/>
            <person name="Bertier L."/>
            <person name="Beede B."/>
            <person name="Kafkas S."/>
            <person name="Golino D."/>
            <person name="Preece J."/>
            <person name="Michelmore R."/>
        </authorList>
    </citation>
    <scope>NUCLEOTIDE SEQUENCE [LARGE SCALE GENOMIC DNA]</scope>
</reference>
<dbReference type="Proteomes" id="UP001164250">
    <property type="component" value="Chromosome 3"/>
</dbReference>
<evidence type="ECO:0000313" key="1">
    <source>
        <dbReference type="EMBL" id="KAJ0103071.1"/>
    </source>
</evidence>
<evidence type="ECO:0000313" key="2">
    <source>
        <dbReference type="Proteomes" id="UP001164250"/>
    </source>
</evidence>
<name>A0ACC1BVB1_9ROSI</name>
<comment type="caution">
    <text evidence="1">The sequence shown here is derived from an EMBL/GenBank/DDBJ whole genome shotgun (WGS) entry which is preliminary data.</text>
</comment>
<accession>A0ACC1BVB1</accession>
<keyword evidence="2" id="KW-1185">Reference proteome</keyword>
<gene>
    <name evidence="1" type="ORF">Patl1_04550</name>
</gene>
<dbReference type="EMBL" id="CM047899">
    <property type="protein sequence ID" value="KAJ0103071.1"/>
    <property type="molecule type" value="Genomic_DNA"/>
</dbReference>
<sequence length="205" mass="23234">MGAAVAKILSVFTNNAAIEKLNQHLPDEVTTSKIAENLAKKSAAVAVQEGLKFVPGVKNKKSLNVEEELIWNMGTVCISGPIVYKIVNRSLGDDKKSKEHKKDVQELKDKELKDKVGRMEKELSDCRKSLEQTKILLEVQERFLRRAIKAQRGQDIYRLPREVEQWSSVPSLVPHCLPLSGVRFGCLSFYQCIYSRSKQRFTPAY</sequence>